<accession>A0A4S4MYP9</accession>
<gene>
    <name evidence="10" type="ORF">EUX98_g2549</name>
</gene>
<evidence type="ECO:0000256" key="5">
    <source>
        <dbReference type="SAM" id="Coils"/>
    </source>
</evidence>
<feature type="coiled-coil region" evidence="5">
    <location>
        <begin position="448"/>
        <end position="475"/>
    </location>
</feature>
<dbReference type="PANTHER" id="PTHR37994:SF3">
    <property type="entry name" value="ER TRANSPORTER 6TM N-TERMINAL DOMAIN-CONTAINING PROTEIN"/>
    <property type="match status" value="1"/>
</dbReference>
<evidence type="ECO:0008006" key="12">
    <source>
        <dbReference type="Google" id="ProtNLM"/>
    </source>
</evidence>
<protein>
    <recommendedName>
        <fullName evidence="12">ER transporter 6TM N-terminal domain-containing protein</fullName>
    </recommendedName>
</protein>
<feature type="transmembrane region" description="Helical" evidence="6">
    <location>
        <begin position="102"/>
        <end position="125"/>
    </location>
</feature>
<dbReference type="Proteomes" id="UP000308730">
    <property type="component" value="Unassembled WGS sequence"/>
</dbReference>
<feature type="transmembrane region" description="Helical" evidence="6">
    <location>
        <begin position="702"/>
        <end position="720"/>
    </location>
</feature>
<dbReference type="EMBL" id="SGPM01000041">
    <property type="protein sequence ID" value="THH31626.1"/>
    <property type="molecule type" value="Genomic_DNA"/>
</dbReference>
<name>A0A4S4MYP9_9APHY</name>
<feature type="transmembrane region" description="Helical" evidence="6">
    <location>
        <begin position="670"/>
        <end position="690"/>
    </location>
</feature>
<dbReference type="InterPro" id="IPR049453">
    <property type="entry name" value="Memb_transporter_dom"/>
</dbReference>
<organism evidence="10 11">
    <name type="scientific">Antrodiella citrinella</name>
    <dbReference type="NCBI Taxonomy" id="2447956"/>
    <lineage>
        <taxon>Eukaryota</taxon>
        <taxon>Fungi</taxon>
        <taxon>Dikarya</taxon>
        <taxon>Basidiomycota</taxon>
        <taxon>Agaricomycotina</taxon>
        <taxon>Agaricomycetes</taxon>
        <taxon>Polyporales</taxon>
        <taxon>Steccherinaceae</taxon>
        <taxon>Antrodiella</taxon>
    </lineage>
</organism>
<comment type="caution">
    <text evidence="10">The sequence shown here is derived from an EMBL/GenBank/DDBJ whole genome shotgun (WGS) entry which is preliminary data.</text>
</comment>
<proteinExistence type="predicted"/>
<sequence length="1045" mass="115725">MSTSEKVPPAGPDDTNANTPSVELDGLLATNEKPLFLDRFPPWVSDNLRSPRAWKTFLRSWGATWICFVLLLPEKSANTLGFAGFFAMMSSVIIPASFPLQFFFFLISTMLIGMLLGWGFGAAAMRAALAARNQLVAKQTLENVMQGLAGNSNPDAEFENEIFTGIFLDTKSSAVFGVFLALGCFFFAMCRAYNPRLLIFSIFGTVTLDILCSFGPLFPFGQYLLLNSLFISTGAYAGIGVVLIVLVFPETMNHAFLVATSQILGKLQKLIDLQEVLLSARSTDLDANSSLIRKVVGARAEIVGLFAKLTATFNFMNLEFSWGKWSGEDVKNLQPQLLGVVSRTAALQSFARIISHPVSRSFDTPDPSSETDVTPDPSEDLASETFLLHELRARNRADEATFSVRMTDVMPTIREATRELRETSSSSIASVQAVLDSINKKRYSRHGDADADKKVEELADQLHRLKQAVATFKDSKRLQLVQPFQALLEETKGKNGRTTSPPLRTLFLSYVFGAHMIALAEGILLLMEFVLTTASKRRKNRLWAPNSLRELFKALTSRDHIDDQGVGEDEVPDRTQESTNEAGFYKLDPDSRPPTNGVQHVMDIFHKGYKWAKTPEALFCFRYALLSVALWIPAVVKSSAHFVYSEKGIWVLVMAQTTINIYASDQMYNAVLRVGGTALGALLGLLTWYVGNASGHGTPYGSAAAVAVTSLPVVFLRLFAPLQYVPGVFLFGVTWVLVVGYSWLDGHIPVVGNVGWGWSIVWRRFVTVIIGVAASFIMMMLPPKSGRKAVRLRNANTIMMISNLYQEITSAWIKIPSSSASLEKNEPDLSFAEQIPFLRDRLLGVATQLQALAGQTMIAKFEGNFRGKWPMDEYLKLVETQVEMLIALGLLGGALAQLDQHKRVLFLHHTRTVNPSFIADMVASFSIIAQALRSGEPLSATFHQNLLDRLFYHSVMHTTTSKVLQEGPSTASATGTEDPYESVTSYEFMFYASAVVAVFQLIENLNELRRITARLCGEVPLRGFEQWKEQYDRTHTTPPHVSVMA</sequence>
<feature type="transmembrane region" description="Helical" evidence="6">
    <location>
        <begin position="200"/>
        <end position="218"/>
    </location>
</feature>
<feature type="domain" description="Putative ER transporter 6TM N-terminal" evidence="8">
    <location>
        <begin position="41"/>
        <end position="482"/>
    </location>
</feature>
<feature type="transmembrane region" description="Helical" evidence="6">
    <location>
        <begin position="507"/>
        <end position="531"/>
    </location>
</feature>
<feature type="transmembrane region" description="Helical" evidence="6">
    <location>
        <begin position="225"/>
        <end position="248"/>
    </location>
</feature>
<dbReference type="InterPro" id="IPR018823">
    <property type="entry name" value="ArAE_2_N"/>
</dbReference>
<feature type="transmembrane region" description="Helical" evidence="6">
    <location>
        <begin position="174"/>
        <end position="194"/>
    </location>
</feature>
<evidence type="ECO:0000259" key="7">
    <source>
        <dbReference type="Pfam" id="PF10334"/>
    </source>
</evidence>
<evidence type="ECO:0000256" key="2">
    <source>
        <dbReference type="ARBA" id="ARBA00022692"/>
    </source>
</evidence>
<dbReference type="OrthoDB" id="2274698at2759"/>
<dbReference type="AlphaFoldDB" id="A0A4S4MYP9"/>
<dbReference type="PANTHER" id="PTHR37994">
    <property type="entry name" value="ARAE_2_N DOMAIN-CONTAINING PROTEIN-RELATED"/>
    <property type="match status" value="1"/>
</dbReference>
<keyword evidence="11" id="KW-1185">Reference proteome</keyword>
<evidence type="ECO:0000256" key="3">
    <source>
        <dbReference type="ARBA" id="ARBA00022989"/>
    </source>
</evidence>
<evidence type="ECO:0000259" key="8">
    <source>
        <dbReference type="Pfam" id="PF10337"/>
    </source>
</evidence>
<feature type="domain" description="DUF2421" evidence="7">
    <location>
        <begin position="783"/>
        <end position="1018"/>
    </location>
</feature>
<comment type="subcellular location">
    <subcellularLocation>
        <location evidence="1">Membrane</location>
        <topology evidence="1">Multi-pass membrane protein</topology>
    </subcellularLocation>
</comment>
<keyword evidence="5" id="KW-0175">Coiled coil</keyword>
<dbReference type="Pfam" id="PF10337">
    <property type="entry name" value="ArAE_2_N"/>
    <property type="match status" value="1"/>
</dbReference>
<evidence type="ECO:0000256" key="4">
    <source>
        <dbReference type="ARBA" id="ARBA00023136"/>
    </source>
</evidence>
<keyword evidence="3 6" id="KW-1133">Transmembrane helix</keyword>
<dbReference type="InterPro" id="IPR018820">
    <property type="entry name" value="BRE4-related_DUF2421"/>
</dbReference>
<feature type="transmembrane region" description="Helical" evidence="6">
    <location>
        <begin position="764"/>
        <end position="781"/>
    </location>
</feature>
<evidence type="ECO:0000256" key="6">
    <source>
        <dbReference type="SAM" id="Phobius"/>
    </source>
</evidence>
<evidence type="ECO:0000259" key="9">
    <source>
        <dbReference type="Pfam" id="PF13515"/>
    </source>
</evidence>
<evidence type="ECO:0000256" key="1">
    <source>
        <dbReference type="ARBA" id="ARBA00004141"/>
    </source>
</evidence>
<feature type="transmembrane region" description="Helical" evidence="6">
    <location>
        <begin position="727"/>
        <end position="744"/>
    </location>
</feature>
<feature type="domain" description="Integral membrane bound transporter" evidence="9">
    <location>
        <begin position="645"/>
        <end position="777"/>
    </location>
</feature>
<keyword evidence="2 6" id="KW-0812">Transmembrane</keyword>
<keyword evidence="4 6" id="KW-0472">Membrane</keyword>
<dbReference type="Pfam" id="PF13515">
    <property type="entry name" value="FUSC_2"/>
    <property type="match status" value="1"/>
</dbReference>
<reference evidence="10 11" key="1">
    <citation type="submission" date="2019-02" db="EMBL/GenBank/DDBJ databases">
        <title>Genome sequencing of the rare red list fungi Antrodiella citrinella (Flaviporus citrinellus).</title>
        <authorList>
            <person name="Buettner E."/>
            <person name="Kellner H."/>
        </authorList>
    </citation>
    <scope>NUCLEOTIDE SEQUENCE [LARGE SCALE GENOMIC DNA]</scope>
    <source>
        <strain evidence="10 11">DSM 108506</strain>
    </source>
</reference>
<dbReference type="GO" id="GO:0016020">
    <property type="term" value="C:membrane"/>
    <property type="evidence" value="ECO:0007669"/>
    <property type="project" value="UniProtKB-SubCell"/>
</dbReference>
<evidence type="ECO:0000313" key="10">
    <source>
        <dbReference type="EMBL" id="THH31626.1"/>
    </source>
</evidence>
<dbReference type="Pfam" id="PF10334">
    <property type="entry name" value="BRE4"/>
    <property type="match status" value="1"/>
</dbReference>
<evidence type="ECO:0000313" key="11">
    <source>
        <dbReference type="Proteomes" id="UP000308730"/>
    </source>
</evidence>